<dbReference type="AlphaFoldDB" id="A0A9D5HVR4"/>
<dbReference type="InterPro" id="IPR009991">
    <property type="entry name" value="DCTN3"/>
</dbReference>
<gene>
    <name evidence="1" type="ORF">OJ253_3690</name>
</gene>
<dbReference type="GO" id="GO:0005869">
    <property type="term" value="C:dynactin complex"/>
    <property type="evidence" value="ECO:0007669"/>
    <property type="project" value="InterPro"/>
</dbReference>
<evidence type="ECO:0000313" key="1">
    <source>
        <dbReference type="EMBL" id="KAJ1604411.1"/>
    </source>
</evidence>
<reference evidence="1" key="1">
    <citation type="submission" date="2022-10" db="EMBL/GenBank/DDBJ databases">
        <title>Adaptive evolution leads to modifications in subtelomeric GC content in a zoonotic Cryptosporidium species.</title>
        <authorList>
            <person name="Li J."/>
            <person name="Feng Y."/>
            <person name="Xiao L."/>
        </authorList>
    </citation>
    <scope>NUCLEOTIDE SEQUENCE</scope>
    <source>
        <strain evidence="1">33844</strain>
    </source>
</reference>
<organism evidence="1">
    <name type="scientific">Cryptosporidium canis</name>
    <dbReference type="NCBI Taxonomy" id="195482"/>
    <lineage>
        <taxon>Eukaryota</taxon>
        <taxon>Sar</taxon>
        <taxon>Alveolata</taxon>
        <taxon>Apicomplexa</taxon>
        <taxon>Conoidasida</taxon>
        <taxon>Coccidia</taxon>
        <taxon>Eucoccidiorida</taxon>
        <taxon>Eimeriorina</taxon>
        <taxon>Cryptosporidiidae</taxon>
        <taxon>Cryptosporidium</taxon>
    </lineage>
</organism>
<proteinExistence type="predicted"/>
<dbReference type="EMBL" id="JAPCXC010000148">
    <property type="protein sequence ID" value="KAJ1604411.1"/>
    <property type="molecule type" value="Genomic_DNA"/>
</dbReference>
<accession>A0A9D5HVR4</accession>
<dbReference type="Pfam" id="PF07426">
    <property type="entry name" value="Dynactin_p22"/>
    <property type="match status" value="1"/>
</dbReference>
<dbReference type="OrthoDB" id="16729at2759"/>
<dbReference type="GO" id="GO:0061640">
    <property type="term" value="P:cytoskeleton-dependent cytokinesis"/>
    <property type="evidence" value="ECO:0007669"/>
    <property type="project" value="InterPro"/>
</dbReference>
<name>A0A9D5HVR4_9CRYT</name>
<dbReference type="Proteomes" id="UP001067231">
    <property type="component" value="Unassembled WGS sequence"/>
</dbReference>
<sequence length="230" mass="27170">MAEVIDIEEFFDNIERRLKKCEEIISLKEDDLRGYRNHCKDAADKKSRENTPSNGSVAPIQNRVAIGQNSLMTSLENDIHELNRIKDDHEYSINYKLDHIDAIIKKVYSLGPLENWQSSYETIKAYLEMDSADFESSVLTLDLRKAYIIEHFDEFNLIKSQLTELESLLPFLNREIDIESIHDTRKRLKNLEVNSKRISNEIKWLWENLEKLVFSYSNFIYKYNILTLNE</sequence>
<comment type="caution">
    <text evidence="1">The sequence shown here is derived from an EMBL/GenBank/DDBJ whole genome shotgun (WGS) entry which is preliminary data.</text>
</comment>
<protein>
    <submittedName>
        <fullName evidence="1">Uncharacterized protein</fullName>
    </submittedName>
</protein>